<accession>A0ABS8H2U2</accession>
<reference evidence="1 2" key="1">
    <citation type="submission" date="2021-10" db="EMBL/GenBank/DDBJ databases">
        <title>The diversity and Nitrogen Metabolism of Culturable Nitrate-Utilizing Bacteria Within the Oxygen Minimum Zone of the Changjiang (Yangtze River)Estuary.</title>
        <authorList>
            <person name="Zhang D."/>
            <person name="Zheng J."/>
            <person name="Liu S."/>
            <person name="He W."/>
        </authorList>
    </citation>
    <scope>NUCLEOTIDE SEQUENCE [LARGE SCALE GENOMIC DNA]</scope>
    <source>
        <strain evidence="1 2">FXH275-2</strain>
    </source>
</reference>
<dbReference type="Pfam" id="PF00300">
    <property type="entry name" value="His_Phos_1"/>
    <property type="match status" value="1"/>
</dbReference>
<sequence>MSGYRLHLLRHGEPVQPGLMLGRTDMAPTPEGIDQCLRQARGLDVDQLIASHLERCRLPAEAIGAEQDMTPALDPRWRELDFGDWDGRAAADLDAEALGRFWADPDTSPPPGGERWSDLVDRISAALSGLTPRPTLILTHGGPMRAALHLLCGFDMSQLWSFDLPYGALLSFQVWPGEQPSAQLTGLGR</sequence>
<dbReference type="RefSeq" id="WP_228226687.1">
    <property type="nucleotide sequence ID" value="NZ_JAJGNP010000004.1"/>
</dbReference>
<dbReference type="CDD" id="cd07067">
    <property type="entry name" value="HP_PGM_like"/>
    <property type="match status" value="1"/>
</dbReference>
<dbReference type="InterPro" id="IPR013078">
    <property type="entry name" value="His_Pase_superF_clade-1"/>
</dbReference>
<dbReference type="InterPro" id="IPR029033">
    <property type="entry name" value="His_PPase_superfam"/>
</dbReference>
<comment type="caution">
    <text evidence="1">The sequence shown here is derived from an EMBL/GenBank/DDBJ whole genome shotgun (WGS) entry which is preliminary data.</text>
</comment>
<protein>
    <submittedName>
        <fullName evidence="1">Histidine phosphatase family protein</fullName>
    </submittedName>
</protein>
<name>A0ABS8H2U2_9SPHN</name>
<keyword evidence="2" id="KW-1185">Reference proteome</keyword>
<dbReference type="Gene3D" id="3.40.50.1240">
    <property type="entry name" value="Phosphoglycerate mutase-like"/>
    <property type="match status" value="1"/>
</dbReference>
<dbReference type="Proteomes" id="UP001198830">
    <property type="component" value="Unassembled WGS sequence"/>
</dbReference>
<proteinExistence type="predicted"/>
<dbReference type="SMART" id="SM00855">
    <property type="entry name" value="PGAM"/>
    <property type="match status" value="1"/>
</dbReference>
<dbReference type="SUPFAM" id="SSF53254">
    <property type="entry name" value="Phosphoglycerate mutase-like"/>
    <property type="match status" value="1"/>
</dbReference>
<dbReference type="EMBL" id="JAJGNP010000004">
    <property type="protein sequence ID" value="MCC4232418.1"/>
    <property type="molecule type" value="Genomic_DNA"/>
</dbReference>
<evidence type="ECO:0000313" key="2">
    <source>
        <dbReference type="Proteomes" id="UP001198830"/>
    </source>
</evidence>
<organism evidence="1 2">
    <name type="scientific">Sphingobium soli</name>
    <dbReference type="NCBI Taxonomy" id="1591116"/>
    <lineage>
        <taxon>Bacteria</taxon>
        <taxon>Pseudomonadati</taxon>
        <taxon>Pseudomonadota</taxon>
        <taxon>Alphaproteobacteria</taxon>
        <taxon>Sphingomonadales</taxon>
        <taxon>Sphingomonadaceae</taxon>
        <taxon>Sphingobium</taxon>
    </lineage>
</organism>
<evidence type="ECO:0000313" key="1">
    <source>
        <dbReference type="EMBL" id="MCC4232418.1"/>
    </source>
</evidence>
<gene>
    <name evidence="1" type="ORF">LL253_06905</name>
</gene>